<feature type="chain" id="PRO_5014158616" evidence="1">
    <location>
        <begin position="25"/>
        <end position="231"/>
    </location>
</feature>
<dbReference type="RefSeq" id="XP_024680066.1">
    <property type="nucleotide sequence ID" value="XM_024825061.1"/>
</dbReference>
<keyword evidence="1" id="KW-0732">Signal</keyword>
<name>A0A2I1C1L8_ASPN1</name>
<dbReference type="AlphaFoldDB" id="A0A2I1C1L8"/>
<dbReference type="VEuPathDB" id="FungiDB:P174DRAFT_422633"/>
<dbReference type="Proteomes" id="UP000234474">
    <property type="component" value="Unassembled WGS sequence"/>
</dbReference>
<evidence type="ECO:0000256" key="1">
    <source>
        <dbReference type="SAM" id="SignalP"/>
    </source>
</evidence>
<reference evidence="3" key="1">
    <citation type="journal article" date="2018" name="Proc. Natl. Acad. Sci. U.S.A.">
        <title>Linking secondary metabolites to gene clusters through genome sequencing of six diverse Aspergillus species.</title>
        <authorList>
            <person name="Kaerboelling I."/>
            <person name="Vesth T.C."/>
            <person name="Frisvad J.C."/>
            <person name="Nybo J.L."/>
            <person name="Theobald S."/>
            <person name="Kuo A."/>
            <person name="Bowyer P."/>
            <person name="Matsuda Y."/>
            <person name="Mondo S."/>
            <person name="Lyhne E.K."/>
            <person name="Kogle M.E."/>
            <person name="Clum A."/>
            <person name="Lipzen A."/>
            <person name="Salamov A."/>
            <person name="Ngan C.Y."/>
            <person name="Daum C."/>
            <person name="Chiniquy J."/>
            <person name="Barry K."/>
            <person name="LaButti K."/>
            <person name="Haridas S."/>
            <person name="Simmons B.A."/>
            <person name="Magnuson J.K."/>
            <person name="Mortensen U.H."/>
            <person name="Larsen T.O."/>
            <person name="Grigoriev I.V."/>
            <person name="Baker S.E."/>
            <person name="Andersen M.R."/>
        </authorList>
    </citation>
    <scope>NUCLEOTIDE SEQUENCE [LARGE SCALE GENOMIC DNA]</scope>
    <source>
        <strain evidence="3">IBT 16806</strain>
    </source>
</reference>
<evidence type="ECO:0000313" key="2">
    <source>
        <dbReference type="EMBL" id="PKX91471.1"/>
    </source>
</evidence>
<feature type="signal peptide" evidence="1">
    <location>
        <begin position="1"/>
        <end position="24"/>
    </location>
</feature>
<dbReference type="STRING" id="1392255.A0A2I1C1L8"/>
<sequence>MRFTFSRLALDNTVTLALLSPALGCPDTGWLNDKGIQGSGSYVYHMHLRRTFVTLRLDIHALSKLNQKAEAPIKKVMTRRRPDELSIEALEAAFWLVVGVRPQMPKMDLCRLQTISQRRVGCNSPSLWADVSANTLKNTLWIILRLALVDQDLEDQIYYDDKIFLTARPAAVKAWLRKYDQGASNAPSAAVSEIVKSGMYMHSALIGDSRVYCGAWTDMIGLPRNLPTLVA</sequence>
<accession>A0A2I1C1L8</accession>
<protein>
    <submittedName>
        <fullName evidence="2">Uncharacterized protein</fullName>
    </submittedName>
</protein>
<organism evidence="2 3">
    <name type="scientific">Aspergillus novofumigatus (strain IBT 16806)</name>
    <dbReference type="NCBI Taxonomy" id="1392255"/>
    <lineage>
        <taxon>Eukaryota</taxon>
        <taxon>Fungi</taxon>
        <taxon>Dikarya</taxon>
        <taxon>Ascomycota</taxon>
        <taxon>Pezizomycotina</taxon>
        <taxon>Eurotiomycetes</taxon>
        <taxon>Eurotiomycetidae</taxon>
        <taxon>Eurotiales</taxon>
        <taxon>Aspergillaceae</taxon>
        <taxon>Aspergillus</taxon>
        <taxon>Aspergillus subgen. Fumigati</taxon>
    </lineage>
</organism>
<proteinExistence type="predicted"/>
<comment type="caution">
    <text evidence="2">The sequence shown here is derived from an EMBL/GenBank/DDBJ whole genome shotgun (WGS) entry which is preliminary data.</text>
</comment>
<keyword evidence="3" id="KW-1185">Reference proteome</keyword>
<dbReference type="GeneID" id="36532386"/>
<evidence type="ECO:0000313" key="3">
    <source>
        <dbReference type="Proteomes" id="UP000234474"/>
    </source>
</evidence>
<gene>
    <name evidence="2" type="ORF">P174DRAFT_422633</name>
</gene>
<dbReference type="EMBL" id="MSZS01000006">
    <property type="protein sequence ID" value="PKX91471.1"/>
    <property type="molecule type" value="Genomic_DNA"/>
</dbReference>